<dbReference type="GO" id="GO:0003700">
    <property type="term" value="F:DNA-binding transcription factor activity"/>
    <property type="evidence" value="ECO:0007669"/>
    <property type="project" value="TreeGrafter"/>
</dbReference>
<dbReference type="InterPro" id="IPR050397">
    <property type="entry name" value="Env_Response_Regulators"/>
</dbReference>
<keyword evidence="3" id="KW-1185">Reference proteome</keyword>
<accession>A0A0W0VMY1</accession>
<dbReference type="CDD" id="cd00038">
    <property type="entry name" value="CAP_ED"/>
    <property type="match status" value="2"/>
</dbReference>
<dbReference type="EMBL" id="LNYK01000016">
    <property type="protein sequence ID" value="KTD21277.1"/>
    <property type="molecule type" value="Genomic_DNA"/>
</dbReference>
<evidence type="ECO:0000313" key="2">
    <source>
        <dbReference type="EMBL" id="KTD21277.1"/>
    </source>
</evidence>
<dbReference type="PROSITE" id="PS50042">
    <property type="entry name" value="CNMP_BINDING_3"/>
    <property type="match status" value="2"/>
</dbReference>
<dbReference type="InterPro" id="IPR000595">
    <property type="entry name" value="cNMP-bd_dom"/>
</dbReference>
<feature type="domain" description="Cyclic nucleotide-binding" evidence="1">
    <location>
        <begin position="197"/>
        <end position="317"/>
    </location>
</feature>
<dbReference type="InterPro" id="IPR018490">
    <property type="entry name" value="cNMP-bd_dom_sf"/>
</dbReference>
<evidence type="ECO:0000313" key="3">
    <source>
        <dbReference type="Proteomes" id="UP000054997"/>
    </source>
</evidence>
<dbReference type="GO" id="GO:0005829">
    <property type="term" value="C:cytosol"/>
    <property type="evidence" value="ECO:0007669"/>
    <property type="project" value="TreeGrafter"/>
</dbReference>
<dbReference type="Gene3D" id="2.60.120.10">
    <property type="entry name" value="Jelly Rolls"/>
    <property type="match status" value="2"/>
</dbReference>
<protein>
    <submittedName>
        <fullName evidence="2">cNMP binding domain-containing protein</fullName>
    </submittedName>
</protein>
<feature type="domain" description="Cyclic nucleotide-binding" evidence="1">
    <location>
        <begin position="20"/>
        <end position="115"/>
    </location>
</feature>
<dbReference type="PANTHER" id="PTHR24567:SF26">
    <property type="entry name" value="REGULATORY PROTEIN YEIL"/>
    <property type="match status" value="1"/>
</dbReference>
<organism evidence="2 3">
    <name type="scientific">Legionella londiniensis</name>
    <dbReference type="NCBI Taxonomy" id="45068"/>
    <lineage>
        <taxon>Bacteria</taxon>
        <taxon>Pseudomonadati</taxon>
        <taxon>Pseudomonadota</taxon>
        <taxon>Gammaproteobacteria</taxon>
        <taxon>Legionellales</taxon>
        <taxon>Legionellaceae</taxon>
        <taxon>Legionella</taxon>
    </lineage>
</organism>
<dbReference type="RefSeq" id="WP_058529362.1">
    <property type="nucleotide sequence ID" value="NZ_CAAAHZ010000003.1"/>
</dbReference>
<dbReference type="InterPro" id="IPR014710">
    <property type="entry name" value="RmlC-like_jellyroll"/>
</dbReference>
<dbReference type="OrthoDB" id="5633021at2"/>
<sequence>MNINTNITESLIEEVQATKLGRLLTRDELNRILAHSEVQYYPVDCVIYKQGKVSHGLYILLSGKANIFARTMGDKIAKIDIRKAGEFLGEICFIDKEPSRTYAIAKSPCKCLFISSGYTELLRFYYPETKYKILKAISIQLCQRIKSMHDKVNEFILESDMVSLSLFGRVIHSLTHAKEMTFSQSGINEEQLLQKVLFQHFSDDEVGELLHHASILQAPKNYILIHEQEKSACCYIVLNGAVQSSIMQDNKLAKLSVIGPNLLFASIGCIDKDSKFTITFITCEKATLLKIPEKQLEYFKQQKPELWYKLFELICESIVALGKSIDKLDVRLHIELYNR</sequence>
<dbReference type="Pfam" id="PF00027">
    <property type="entry name" value="cNMP_binding"/>
    <property type="match status" value="2"/>
</dbReference>
<dbReference type="PANTHER" id="PTHR24567">
    <property type="entry name" value="CRP FAMILY TRANSCRIPTIONAL REGULATORY PROTEIN"/>
    <property type="match status" value="1"/>
</dbReference>
<comment type="caution">
    <text evidence="2">The sequence shown here is derived from an EMBL/GenBank/DDBJ whole genome shotgun (WGS) entry which is preliminary data.</text>
</comment>
<dbReference type="SUPFAM" id="SSF51206">
    <property type="entry name" value="cAMP-binding domain-like"/>
    <property type="match status" value="2"/>
</dbReference>
<name>A0A0W0VMY1_9GAMM</name>
<dbReference type="AlphaFoldDB" id="A0A0W0VMY1"/>
<reference evidence="2 3" key="1">
    <citation type="submission" date="2015-11" db="EMBL/GenBank/DDBJ databases">
        <title>Genomic analysis of 38 Legionella species identifies large and diverse effector repertoires.</title>
        <authorList>
            <person name="Burstein D."/>
            <person name="Amaro F."/>
            <person name="Zusman T."/>
            <person name="Lifshitz Z."/>
            <person name="Cohen O."/>
            <person name="Gilbert J.A."/>
            <person name="Pupko T."/>
            <person name="Shuman H.A."/>
            <person name="Segal G."/>
        </authorList>
    </citation>
    <scope>NUCLEOTIDE SEQUENCE [LARGE SCALE GENOMIC DNA]</scope>
    <source>
        <strain evidence="2 3">ATCC 49505</strain>
    </source>
</reference>
<dbReference type="SMART" id="SM00100">
    <property type="entry name" value="cNMP"/>
    <property type="match status" value="2"/>
</dbReference>
<proteinExistence type="predicted"/>
<dbReference type="PATRIC" id="fig|45068.5.peg.1485"/>
<dbReference type="Proteomes" id="UP000054997">
    <property type="component" value="Unassembled WGS sequence"/>
</dbReference>
<dbReference type="STRING" id="45068.Llon_1375"/>
<gene>
    <name evidence="2" type="ORF">Llon_1375</name>
</gene>
<evidence type="ECO:0000259" key="1">
    <source>
        <dbReference type="PROSITE" id="PS50042"/>
    </source>
</evidence>